<proteinExistence type="predicted"/>
<keyword evidence="2" id="KW-1185">Reference proteome</keyword>
<sequence length="176" mass="20369">MGLSKFLKVSFKISPAPSSAAEVNYLHKSLSKIAPIAQFNYRATNEGKYSMRYPNLIGVLYETDSDATTEVVGKLNKISGLPRLSHYNKLFQEDGLAEYQFDESLETITKYRPIYFKKYNQSLKWPFHENFSIACSIKGFKEMEAINKPKSEQKLIKSRLNVETQGFFERRYKIEP</sequence>
<gene>
    <name evidence="1" type="ORF">DASC09_061740</name>
</gene>
<evidence type="ECO:0000313" key="1">
    <source>
        <dbReference type="EMBL" id="GMM38835.1"/>
    </source>
</evidence>
<evidence type="ECO:0000313" key="2">
    <source>
        <dbReference type="Proteomes" id="UP001360560"/>
    </source>
</evidence>
<dbReference type="EMBL" id="BTFZ01000020">
    <property type="protein sequence ID" value="GMM38835.1"/>
    <property type="molecule type" value="Genomic_DNA"/>
</dbReference>
<organism evidence="1 2">
    <name type="scientific">Saccharomycopsis crataegensis</name>
    <dbReference type="NCBI Taxonomy" id="43959"/>
    <lineage>
        <taxon>Eukaryota</taxon>
        <taxon>Fungi</taxon>
        <taxon>Dikarya</taxon>
        <taxon>Ascomycota</taxon>
        <taxon>Saccharomycotina</taxon>
        <taxon>Saccharomycetes</taxon>
        <taxon>Saccharomycopsidaceae</taxon>
        <taxon>Saccharomycopsis</taxon>
    </lineage>
</organism>
<dbReference type="RefSeq" id="XP_064855830.1">
    <property type="nucleotide sequence ID" value="XM_064999758.1"/>
</dbReference>
<accession>A0AAV5QW44</accession>
<dbReference type="Proteomes" id="UP001360560">
    <property type="component" value="Unassembled WGS sequence"/>
</dbReference>
<name>A0AAV5QW44_9ASCO</name>
<reference evidence="1 2" key="1">
    <citation type="journal article" date="2023" name="Elife">
        <title>Identification of key yeast species and microbe-microbe interactions impacting larval growth of Drosophila in the wild.</title>
        <authorList>
            <person name="Mure A."/>
            <person name="Sugiura Y."/>
            <person name="Maeda R."/>
            <person name="Honda K."/>
            <person name="Sakurai N."/>
            <person name="Takahashi Y."/>
            <person name="Watada M."/>
            <person name="Katoh T."/>
            <person name="Gotoh A."/>
            <person name="Gotoh Y."/>
            <person name="Taniguchi I."/>
            <person name="Nakamura K."/>
            <person name="Hayashi T."/>
            <person name="Katayama T."/>
            <person name="Uemura T."/>
            <person name="Hattori Y."/>
        </authorList>
    </citation>
    <scope>NUCLEOTIDE SEQUENCE [LARGE SCALE GENOMIC DNA]</scope>
    <source>
        <strain evidence="1 2">SC-9</strain>
    </source>
</reference>
<dbReference type="AlphaFoldDB" id="A0AAV5QW44"/>
<protein>
    <submittedName>
        <fullName evidence="1">Uncharacterized protein</fullName>
    </submittedName>
</protein>
<comment type="caution">
    <text evidence="1">The sequence shown here is derived from an EMBL/GenBank/DDBJ whole genome shotgun (WGS) entry which is preliminary data.</text>
</comment>
<dbReference type="GeneID" id="90076823"/>